<evidence type="ECO:0000313" key="12">
    <source>
        <dbReference type="EMBL" id="KIK86881.1"/>
    </source>
</evidence>
<feature type="compositionally biased region" description="Acidic residues" evidence="10">
    <location>
        <begin position="33"/>
        <end position="43"/>
    </location>
</feature>
<evidence type="ECO:0000256" key="10">
    <source>
        <dbReference type="SAM" id="MobiDB-lite"/>
    </source>
</evidence>
<protein>
    <submittedName>
        <fullName evidence="12">Unplaced genomic scaffold scaffold_731, whole genome shotgun sequence</fullName>
    </submittedName>
</protein>
<proteinExistence type="inferred from homology"/>
<reference evidence="12 13" key="1">
    <citation type="submission" date="2014-04" db="EMBL/GenBank/DDBJ databases">
        <authorList>
            <consortium name="DOE Joint Genome Institute"/>
            <person name="Kuo A."/>
            <person name="Kohler A."/>
            <person name="Jargeat P."/>
            <person name="Nagy L.G."/>
            <person name="Floudas D."/>
            <person name="Copeland A."/>
            <person name="Barry K.W."/>
            <person name="Cichocki N."/>
            <person name="Veneault-Fourrey C."/>
            <person name="LaButti K."/>
            <person name="Lindquist E.A."/>
            <person name="Lipzen A."/>
            <person name="Lundell T."/>
            <person name="Morin E."/>
            <person name="Murat C."/>
            <person name="Sun H."/>
            <person name="Tunlid A."/>
            <person name="Henrissat B."/>
            <person name="Grigoriev I.V."/>
            <person name="Hibbett D.S."/>
            <person name="Martin F."/>
            <person name="Nordberg H.P."/>
            <person name="Cantor M.N."/>
            <person name="Hua S.X."/>
        </authorList>
    </citation>
    <scope>NUCLEOTIDE SEQUENCE [LARGE SCALE GENOMIC DNA]</scope>
    <source>
        <strain evidence="12 13">Ve08.2h10</strain>
    </source>
</reference>
<dbReference type="GO" id="GO:0030915">
    <property type="term" value="C:Smc5-Smc6 complex"/>
    <property type="evidence" value="ECO:0007669"/>
    <property type="project" value="InterPro"/>
</dbReference>
<evidence type="ECO:0000313" key="13">
    <source>
        <dbReference type="Proteomes" id="UP000054538"/>
    </source>
</evidence>
<evidence type="ECO:0000256" key="3">
    <source>
        <dbReference type="ARBA" id="ARBA00008212"/>
    </source>
</evidence>
<evidence type="ECO:0000256" key="6">
    <source>
        <dbReference type="ARBA" id="ARBA00022771"/>
    </source>
</evidence>
<evidence type="ECO:0000256" key="8">
    <source>
        <dbReference type="ARBA" id="ARBA00022833"/>
    </source>
</evidence>
<evidence type="ECO:0000256" key="5">
    <source>
        <dbReference type="ARBA" id="ARBA00022723"/>
    </source>
</evidence>
<sequence>MPIASSSRQSRRRRAPSYDHIEEDVPTQRNGDDVVDGGGSEEEQPVRKTVKKEKKSKIARNKAELVQAGPSNVDGEDYDRIDLESFRDQPLDKKEGAKLHGIAQDWEMIRKQIHQSSFALVKDVAISLADVMEAGQAEEALDEVDAIMKELLDIDQEMVSHEQTLITLHQTLMRGDHVDNVMDTYEGEVKRRMNEYCMKTTRQKYASVDGYVQFKQGIFEVQNPDTAIPPINDLVPRAEEGDVSDEDDDLEIGGVTQDYKCPITLMTLDNPMTSQICGHSYSKAAIQDYLRRAGMNGKSCPASGCHKQITMDQLQPDKDLEKRVKLAARRQQRRNEDSDADEVIE</sequence>
<dbReference type="InterPro" id="IPR013083">
    <property type="entry name" value="Znf_RING/FYVE/PHD"/>
</dbReference>
<comment type="pathway">
    <text evidence="2">Protein modification; protein sumoylation.</text>
</comment>
<feature type="compositionally biased region" description="Basic and acidic residues" evidence="10">
    <location>
        <begin position="315"/>
        <end position="324"/>
    </location>
</feature>
<keyword evidence="8" id="KW-0862">Zinc</keyword>
<accession>A0A0D0DLV3</accession>
<evidence type="ECO:0000256" key="1">
    <source>
        <dbReference type="ARBA" id="ARBA00004123"/>
    </source>
</evidence>
<organism evidence="12 13">
    <name type="scientific">Paxillus rubicundulus Ve08.2h10</name>
    <dbReference type="NCBI Taxonomy" id="930991"/>
    <lineage>
        <taxon>Eukaryota</taxon>
        <taxon>Fungi</taxon>
        <taxon>Dikarya</taxon>
        <taxon>Basidiomycota</taxon>
        <taxon>Agaricomycotina</taxon>
        <taxon>Agaricomycetes</taxon>
        <taxon>Agaricomycetidae</taxon>
        <taxon>Boletales</taxon>
        <taxon>Paxilineae</taxon>
        <taxon>Paxillaceae</taxon>
        <taxon>Paxillus</taxon>
    </lineage>
</organism>
<comment type="similarity">
    <text evidence="3">Belongs to the NSE2 family.</text>
</comment>
<evidence type="ECO:0000256" key="4">
    <source>
        <dbReference type="ARBA" id="ARBA00022679"/>
    </source>
</evidence>
<name>A0A0D0DLV3_9AGAM</name>
<feature type="compositionally biased region" description="Basic residues" evidence="10">
    <location>
        <begin position="48"/>
        <end position="60"/>
    </location>
</feature>
<dbReference type="GO" id="GO:0008270">
    <property type="term" value="F:zinc ion binding"/>
    <property type="evidence" value="ECO:0007669"/>
    <property type="project" value="UniProtKB-KW"/>
</dbReference>
<dbReference type="Pfam" id="PF11789">
    <property type="entry name" value="zf-Nse"/>
    <property type="match status" value="1"/>
</dbReference>
<feature type="region of interest" description="Disordered" evidence="10">
    <location>
        <begin position="1"/>
        <end position="73"/>
    </location>
</feature>
<evidence type="ECO:0000256" key="9">
    <source>
        <dbReference type="ARBA" id="ARBA00023242"/>
    </source>
</evidence>
<dbReference type="Gene3D" id="3.30.40.10">
    <property type="entry name" value="Zinc/RING finger domain, C3HC4 (zinc finger)"/>
    <property type="match status" value="1"/>
</dbReference>
<dbReference type="PANTHER" id="PTHR21330">
    <property type="entry name" value="E3 SUMO-PROTEIN LIGASE NSE2"/>
    <property type="match status" value="1"/>
</dbReference>
<evidence type="ECO:0000256" key="7">
    <source>
        <dbReference type="ARBA" id="ARBA00022786"/>
    </source>
</evidence>
<keyword evidence="5" id="KW-0479">Metal-binding</keyword>
<keyword evidence="7" id="KW-0833">Ubl conjugation pathway</keyword>
<keyword evidence="9" id="KW-0539">Nucleus</keyword>
<comment type="subcellular location">
    <subcellularLocation>
        <location evidence="1">Nucleus</location>
    </subcellularLocation>
</comment>
<dbReference type="OrthoDB" id="26899at2759"/>
<dbReference type="GO" id="GO:0016925">
    <property type="term" value="P:protein sumoylation"/>
    <property type="evidence" value="ECO:0007669"/>
    <property type="project" value="UniProtKB-UniPathway"/>
</dbReference>
<dbReference type="GO" id="GO:0061665">
    <property type="term" value="F:SUMO ligase activity"/>
    <property type="evidence" value="ECO:0007669"/>
    <property type="project" value="TreeGrafter"/>
</dbReference>
<dbReference type="InParanoid" id="A0A0D0DLV3"/>
<feature type="domain" description="SP-RING-type" evidence="11">
    <location>
        <begin position="248"/>
        <end position="305"/>
    </location>
</feature>
<dbReference type="GO" id="GO:0000724">
    <property type="term" value="P:double-strand break repair via homologous recombination"/>
    <property type="evidence" value="ECO:0007669"/>
    <property type="project" value="InterPro"/>
</dbReference>
<dbReference type="PANTHER" id="PTHR21330:SF1">
    <property type="entry name" value="E3 SUMO-PROTEIN LIGASE NSE2"/>
    <property type="match status" value="1"/>
</dbReference>
<dbReference type="UniPathway" id="UPA00886"/>
<dbReference type="EMBL" id="KN825553">
    <property type="protein sequence ID" value="KIK86881.1"/>
    <property type="molecule type" value="Genomic_DNA"/>
</dbReference>
<evidence type="ECO:0000259" key="11">
    <source>
        <dbReference type="Pfam" id="PF11789"/>
    </source>
</evidence>
<feature type="region of interest" description="Disordered" evidence="10">
    <location>
        <begin position="312"/>
        <end position="345"/>
    </location>
</feature>
<dbReference type="SUPFAM" id="SSF57850">
    <property type="entry name" value="RING/U-box"/>
    <property type="match status" value="1"/>
</dbReference>
<dbReference type="GO" id="GO:0005634">
    <property type="term" value="C:nucleus"/>
    <property type="evidence" value="ECO:0007669"/>
    <property type="project" value="UniProtKB-SubCell"/>
</dbReference>
<dbReference type="FunCoup" id="A0A0D0DLV3">
    <property type="interactions" value="133"/>
</dbReference>
<dbReference type="InterPro" id="IPR004181">
    <property type="entry name" value="Znf_MIZ"/>
</dbReference>
<dbReference type="STRING" id="930991.A0A0D0DLV3"/>
<keyword evidence="6" id="KW-0863">Zinc-finger</keyword>
<dbReference type="CDD" id="cd16651">
    <property type="entry name" value="SPL-RING_NSE2"/>
    <property type="match status" value="1"/>
</dbReference>
<dbReference type="AlphaFoldDB" id="A0A0D0DLV3"/>
<dbReference type="HOGENOM" id="CLU_055164_0_0_1"/>
<gene>
    <name evidence="12" type="ORF">PAXRUDRAFT_152549</name>
</gene>
<dbReference type="InterPro" id="IPR026846">
    <property type="entry name" value="Nse2(Mms21)"/>
</dbReference>
<reference evidence="13" key="2">
    <citation type="submission" date="2015-01" db="EMBL/GenBank/DDBJ databases">
        <title>Evolutionary Origins and Diversification of the Mycorrhizal Mutualists.</title>
        <authorList>
            <consortium name="DOE Joint Genome Institute"/>
            <consortium name="Mycorrhizal Genomics Consortium"/>
            <person name="Kohler A."/>
            <person name="Kuo A."/>
            <person name="Nagy L.G."/>
            <person name="Floudas D."/>
            <person name="Copeland A."/>
            <person name="Barry K.W."/>
            <person name="Cichocki N."/>
            <person name="Veneault-Fourrey C."/>
            <person name="LaButti K."/>
            <person name="Lindquist E.A."/>
            <person name="Lipzen A."/>
            <person name="Lundell T."/>
            <person name="Morin E."/>
            <person name="Murat C."/>
            <person name="Riley R."/>
            <person name="Ohm R."/>
            <person name="Sun H."/>
            <person name="Tunlid A."/>
            <person name="Henrissat B."/>
            <person name="Grigoriev I.V."/>
            <person name="Hibbett D.S."/>
            <person name="Martin F."/>
        </authorList>
    </citation>
    <scope>NUCLEOTIDE SEQUENCE [LARGE SCALE GENOMIC DNA]</scope>
    <source>
        <strain evidence="13">Ve08.2h10</strain>
    </source>
</reference>
<dbReference type="Proteomes" id="UP000054538">
    <property type="component" value="Unassembled WGS sequence"/>
</dbReference>
<keyword evidence="4" id="KW-0808">Transferase</keyword>
<evidence type="ECO:0000256" key="2">
    <source>
        <dbReference type="ARBA" id="ARBA00004718"/>
    </source>
</evidence>
<keyword evidence="13" id="KW-1185">Reference proteome</keyword>